<dbReference type="OrthoDB" id="9017978at2759"/>
<dbReference type="GO" id="GO:0042393">
    <property type="term" value="F:histone binding"/>
    <property type="evidence" value="ECO:0007669"/>
    <property type="project" value="InterPro"/>
</dbReference>
<evidence type="ECO:0000256" key="1">
    <source>
        <dbReference type="SAM" id="MobiDB-lite"/>
    </source>
</evidence>
<feature type="compositionally biased region" description="Polar residues" evidence="1">
    <location>
        <begin position="1"/>
        <end position="12"/>
    </location>
</feature>
<reference evidence="2 3" key="1">
    <citation type="submission" date="2019-09" db="EMBL/GenBank/DDBJ databases">
        <title>Bird 10,000 Genomes (B10K) Project - Family phase.</title>
        <authorList>
            <person name="Zhang G."/>
        </authorList>
    </citation>
    <scope>NUCLEOTIDE SEQUENCE [LARGE SCALE GENOMIC DNA]</scope>
    <source>
        <strain evidence="2">B10K-DU-002-23</strain>
        <tissue evidence="2">Muscle</tissue>
    </source>
</reference>
<organism evidence="2 3">
    <name type="scientific">Bombycilla garrulus</name>
    <name type="common">Bohemian waxwing</name>
    <name type="synonym">Lanius garrulus</name>
    <dbReference type="NCBI Taxonomy" id="125297"/>
    <lineage>
        <taxon>Eukaryota</taxon>
        <taxon>Metazoa</taxon>
        <taxon>Chordata</taxon>
        <taxon>Craniata</taxon>
        <taxon>Vertebrata</taxon>
        <taxon>Euteleostomi</taxon>
        <taxon>Archelosauria</taxon>
        <taxon>Archosauria</taxon>
        <taxon>Dinosauria</taxon>
        <taxon>Saurischia</taxon>
        <taxon>Theropoda</taxon>
        <taxon>Coelurosauria</taxon>
        <taxon>Aves</taxon>
        <taxon>Neognathae</taxon>
        <taxon>Neoaves</taxon>
        <taxon>Telluraves</taxon>
        <taxon>Australaves</taxon>
        <taxon>Passeriformes</taxon>
        <taxon>Bombycillidae</taxon>
        <taxon>Bombycilla</taxon>
    </lineage>
</organism>
<proteinExistence type="predicted"/>
<sequence length="87" mass="9994">VSSIAESSGQQDASEHEVEDWDKELEESACSPYDADDFLCGSFEENPFGLCVRKEDWFFNPTCRHAPRFVFPPRDKRVENGQFDDAE</sequence>
<accession>A0A7L1MCJ2</accession>
<feature type="non-terminal residue" evidence="2">
    <location>
        <position position="87"/>
    </location>
</feature>
<gene>
    <name evidence="2" type="primary">Coprs</name>
    <name evidence="2" type="ORF">BOMGAR_R15289</name>
</gene>
<dbReference type="Pfam" id="PF15340">
    <property type="entry name" value="COPR5"/>
    <property type="match status" value="1"/>
</dbReference>
<dbReference type="Proteomes" id="UP000532545">
    <property type="component" value="Unassembled WGS sequence"/>
</dbReference>
<keyword evidence="3" id="KW-1185">Reference proteome</keyword>
<evidence type="ECO:0000313" key="3">
    <source>
        <dbReference type="Proteomes" id="UP000532545"/>
    </source>
</evidence>
<comment type="caution">
    <text evidence="2">The sequence shown here is derived from an EMBL/GenBank/DDBJ whole genome shotgun (WGS) entry which is preliminary data.</text>
</comment>
<name>A0A7L1MCJ2_BOMGA</name>
<feature type="compositionally biased region" description="Acidic residues" evidence="1">
    <location>
        <begin position="17"/>
        <end position="27"/>
    </location>
</feature>
<feature type="region of interest" description="Disordered" evidence="1">
    <location>
        <begin position="1"/>
        <end position="28"/>
    </location>
</feature>
<dbReference type="AlphaFoldDB" id="A0A7L1MCJ2"/>
<dbReference type="InterPro" id="IPR029289">
    <property type="entry name" value="COPR5"/>
</dbReference>
<dbReference type="EMBL" id="VXBU01011467">
    <property type="protein sequence ID" value="NXN84959.1"/>
    <property type="molecule type" value="Genomic_DNA"/>
</dbReference>
<evidence type="ECO:0000313" key="2">
    <source>
        <dbReference type="EMBL" id="NXN84959.1"/>
    </source>
</evidence>
<dbReference type="GO" id="GO:0005634">
    <property type="term" value="C:nucleus"/>
    <property type="evidence" value="ECO:0007669"/>
    <property type="project" value="InterPro"/>
</dbReference>
<protein>
    <submittedName>
        <fullName evidence="2">COPRS protein</fullName>
    </submittedName>
</protein>
<feature type="non-terminal residue" evidence="2">
    <location>
        <position position="1"/>
    </location>
</feature>